<keyword evidence="2" id="KW-0812">Transmembrane</keyword>
<feature type="transmembrane region" description="Helical" evidence="2">
    <location>
        <begin position="143"/>
        <end position="168"/>
    </location>
</feature>
<keyword evidence="2" id="KW-0472">Membrane</keyword>
<reference evidence="4 5" key="1">
    <citation type="submission" date="2019-10" db="EMBL/GenBank/DDBJ databases">
        <authorList>
            <person name="Palmer J.M."/>
        </authorList>
    </citation>
    <scope>NUCLEOTIDE SEQUENCE [LARGE SCALE GENOMIC DNA]</scope>
    <source>
        <strain evidence="4 5">TWF730</strain>
    </source>
</reference>
<feature type="compositionally biased region" description="Basic and acidic residues" evidence="1">
    <location>
        <begin position="75"/>
        <end position="86"/>
    </location>
</feature>
<evidence type="ECO:0000256" key="2">
    <source>
        <dbReference type="SAM" id="Phobius"/>
    </source>
</evidence>
<keyword evidence="5" id="KW-1185">Reference proteome</keyword>
<evidence type="ECO:0000256" key="3">
    <source>
        <dbReference type="SAM" id="SignalP"/>
    </source>
</evidence>
<feature type="signal peptide" evidence="3">
    <location>
        <begin position="1"/>
        <end position="22"/>
    </location>
</feature>
<organism evidence="4 5">
    <name type="scientific">Orbilia blumenaviensis</name>
    <dbReference type="NCBI Taxonomy" id="1796055"/>
    <lineage>
        <taxon>Eukaryota</taxon>
        <taxon>Fungi</taxon>
        <taxon>Dikarya</taxon>
        <taxon>Ascomycota</taxon>
        <taxon>Pezizomycotina</taxon>
        <taxon>Orbiliomycetes</taxon>
        <taxon>Orbiliales</taxon>
        <taxon>Orbiliaceae</taxon>
        <taxon>Orbilia</taxon>
    </lineage>
</organism>
<keyword evidence="3" id="KW-0732">Signal</keyword>
<name>A0AAV9UIZ7_9PEZI</name>
<sequence>MVSFKTLSVFLSIGIFGLQALAGPIPNQDPTQITKFKATRHADQDSTLSSLNNILRKRLSEFIDDLRSPPAGDSSSHRRNTEEHPDTIAAPKHQPLASRAISQNIEVQTVILTPEEKEILRERLSYRAPLFDAPGLREVSSPLFLTALLILGSIAGALFLVFPVGWVLKKIF</sequence>
<keyword evidence="2" id="KW-1133">Transmembrane helix</keyword>
<dbReference type="AlphaFoldDB" id="A0AAV9UIZ7"/>
<comment type="caution">
    <text evidence="4">The sequence shown here is derived from an EMBL/GenBank/DDBJ whole genome shotgun (WGS) entry which is preliminary data.</text>
</comment>
<dbReference type="EMBL" id="JAVHNS010000009">
    <property type="protein sequence ID" value="KAK6343361.1"/>
    <property type="molecule type" value="Genomic_DNA"/>
</dbReference>
<evidence type="ECO:0000313" key="4">
    <source>
        <dbReference type="EMBL" id="KAK6343361.1"/>
    </source>
</evidence>
<feature type="chain" id="PRO_5043799202" evidence="3">
    <location>
        <begin position="23"/>
        <end position="172"/>
    </location>
</feature>
<accession>A0AAV9UIZ7</accession>
<protein>
    <submittedName>
        <fullName evidence="4">Uncharacterized protein</fullName>
    </submittedName>
</protein>
<evidence type="ECO:0000256" key="1">
    <source>
        <dbReference type="SAM" id="MobiDB-lite"/>
    </source>
</evidence>
<evidence type="ECO:0000313" key="5">
    <source>
        <dbReference type="Proteomes" id="UP001373714"/>
    </source>
</evidence>
<gene>
    <name evidence="4" type="ORF">TWF730_010951</name>
</gene>
<proteinExistence type="predicted"/>
<dbReference type="Proteomes" id="UP001373714">
    <property type="component" value="Unassembled WGS sequence"/>
</dbReference>
<feature type="region of interest" description="Disordered" evidence="1">
    <location>
        <begin position="65"/>
        <end position="92"/>
    </location>
</feature>